<accession>A0A1K0HC70</accession>
<name>A0A1K0HC70_9BASI</name>
<gene>
    <name evidence="3" type="ORF">UBRO2_04646</name>
    <name evidence="2" type="ORF">UBRO_04082</name>
</gene>
<dbReference type="EMBL" id="ULHB01000115">
    <property type="protein sequence ID" value="SYW82524.1"/>
    <property type="molecule type" value="Genomic_DNA"/>
</dbReference>
<feature type="region of interest" description="Disordered" evidence="1">
    <location>
        <begin position="47"/>
        <end position="77"/>
    </location>
</feature>
<feature type="compositionally biased region" description="Gly residues" evidence="1">
    <location>
        <begin position="290"/>
        <end position="300"/>
    </location>
</feature>
<dbReference type="Proteomes" id="UP000658997">
    <property type="component" value="Unassembled WGS sequence"/>
</dbReference>
<evidence type="ECO:0000313" key="5">
    <source>
        <dbReference type="Proteomes" id="UP000658997"/>
    </source>
</evidence>
<evidence type="ECO:0000256" key="1">
    <source>
        <dbReference type="SAM" id="MobiDB-lite"/>
    </source>
</evidence>
<sequence>MTKRTSSWQALYRALLRSSSASVRFSRPAARNTRRYLRDDFTAALSPTSLTKSGIGPKTARNDSAKHTSASNQDDNMRRLTSNTLAFHLSASLYSNVAQQNPELNAASGSGSPPIPPLCVGVTDQTRQRATISESDGTSSTPSKAAGRFAHRIISNLSNLTYHHLSPHTQMQSPQSSHLRASRAALRKPKKLSSLARVLGKLDSPIPGEEPDLHTALQEGEGEEEAMLNLAHMKLPFLLPSPKPIRGPKEARLRVWDGQGPEKVASEGMLRQMQEDLDTVERLLEESGKKGGGGGGGGAGKQVQQLREEADGLRKKTKAAGKALMQAEEKRKLEDVGVKHLAELIAAAQDREGLMLGKERWMRRARGEYLPP</sequence>
<evidence type="ECO:0000313" key="2">
    <source>
        <dbReference type="EMBL" id="SAM81874.1"/>
    </source>
</evidence>
<feature type="region of interest" description="Disordered" evidence="1">
    <location>
        <begin position="286"/>
        <end position="318"/>
    </location>
</feature>
<reference evidence="3" key="3">
    <citation type="submission" date="2018-08" db="EMBL/GenBank/DDBJ databases">
        <authorList>
            <person name="Guldener U."/>
        </authorList>
    </citation>
    <scope>NUCLEOTIDE SEQUENCE</scope>
    <source>
        <strain evidence="3">UB2</strain>
    </source>
</reference>
<reference evidence="2" key="2">
    <citation type="submission" date="2016-04" db="EMBL/GenBank/DDBJ databases">
        <authorList>
            <person name="Evans L.H."/>
            <person name="Alamgir A."/>
            <person name="Owens N."/>
            <person name="Weber N.D."/>
            <person name="Virtaneva K."/>
            <person name="Barbian K."/>
            <person name="Babar A."/>
            <person name="Rosenke K."/>
        </authorList>
    </citation>
    <scope>NUCLEOTIDE SEQUENCE</scope>
    <source>
        <strain evidence="2">UB2112</strain>
    </source>
</reference>
<dbReference type="AlphaFoldDB" id="A0A1K0HC70"/>
<protein>
    <submittedName>
        <fullName evidence="2">Uncharacterized protein</fullName>
    </submittedName>
</protein>
<feature type="region of interest" description="Disordered" evidence="1">
    <location>
        <begin position="167"/>
        <end position="188"/>
    </location>
</feature>
<dbReference type="OrthoDB" id="3360321at2759"/>
<keyword evidence="5" id="KW-1185">Reference proteome</keyword>
<dbReference type="EMBL" id="LT558122">
    <property type="protein sequence ID" value="SAM81874.1"/>
    <property type="molecule type" value="Genomic_DNA"/>
</dbReference>
<reference evidence="4" key="1">
    <citation type="submission" date="2016-04" db="EMBL/GenBank/DDBJ databases">
        <authorList>
            <person name="Guldener U."/>
            <person name="Guldener U."/>
        </authorList>
    </citation>
    <scope>NUCLEOTIDE SEQUENCE [LARGE SCALE GENOMIC DNA]</scope>
    <source>
        <strain evidence="4">UB2112</strain>
    </source>
</reference>
<proteinExistence type="predicted"/>
<feature type="compositionally biased region" description="Polar residues" evidence="1">
    <location>
        <begin position="67"/>
        <end position="77"/>
    </location>
</feature>
<organism evidence="2 4">
    <name type="scientific">Ustilago bromivora</name>
    <dbReference type="NCBI Taxonomy" id="307758"/>
    <lineage>
        <taxon>Eukaryota</taxon>
        <taxon>Fungi</taxon>
        <taxon>Dikarya</taxon>
        <taxon>Basidiomycota</taxon>
        <taxon>Ustilaginomycotina</taxon>
        <taxon>Ustilaginomycetes</taxon>
        <taxon>Ustilaginales</taxon>
        <taxon>Ustilaginaceae</taxon>
        <taxon>Ustilago</taxon>
    </lineage>
</organism>
<evidence type="ECO:0000313" key="3">
    <source>
        <dbReference type="EMBL" id="SYW82524.1"/>
    </source>
</evidence>
<feature type="compositionally biased region" description="Polar residues" evidence="1">
    <location>
        <begin position="167"/>
        <end position="179"/>
    </location>
</feature>
<dbReference type="Proteomes" id="UP000179920">
    <property type="component" value="Chromosome VI"/>
</dbReference>
<evidence type="ECO:0000313" key="4">
    <source>
        <dbReference type="Proteomes" id="UP000179920"/>
    </source>
</evidence>